<dbReference type="STRING" id="445975.COLSTE_00968"/>
<accession>B6GA72</accession>
<sequence length="184" mass="20318">MLRWLRRQRRASARSYLRRVCAFPTFEGVETLEKRTLAGCSHSRRSLERRSQAAGPPLPDAPALYRGLHDVEEVVANVGRARAKELERVEFLGGEGLVAFGLAVRRAGLVAIPQDVVGRAAQALRQRDEPRGAKLDAPALPRAVRRLAHAKIVGDFGLGESSCAAQLCQPSFVSLTHWYLLVWS</sequence>
<keyword evidence="3" id="KW-1185">Reference proteome</keyword>
<proteinExistence type="predicted"/>
<evidence type="ECO:0000256" key="1">
    <source>
        <dbReference type="SAM" id="MobiDB-lite"/>
    </source>
</evidence>
<reference evidence="2 3" key="2">
    <citation type="submission" date="2008-10" db="EMBL/GenBank/DDBJ databases">
        <authorList>
            <person name="Fulton L."/>
            <person name="Clifton S."/>
            <person name="Fulton B."/>
            <person name="Xu J."/>
            <person name="Minx P."/>
            <person name="Pepin K.H."/>
            <person name="Johnson M."/>
            <person name="Thiruvilangam P."/>
            <person name="Bhonagiri V."/>
            <person name="Nash W.E."/>
            <person name="Mardis E.R."/>
            <person name="Wilson R.K."/>
        </authorList>
    </citation>
    <scope>NUCLEOTIDE SEQUENCE [LARGE SCALE GENOMIC DNA]</scope>
    <source>
        <strain evidence="2 3">DSM 13279</strain>
    </source>
</reference>
<name>B6GA72_9ACTN</name>
<evidence type="ECO:0000313" key="2">
    <source>
        <dbReference type="EMBL" id="EEA90927.1"/>
    </source>
</evidence>
<dbReference type="Proteomes" id="UP000003560">
    <property type="component" value="Unassembled WGS sequence"/>
</dbReference>
<gene>
    <name evidence="2" type="ORF">COLSTE_00968</name>
</gene>
<dbReference type="HOGENOM" id="CLU_1465843_0_0_11"/>
<dbReference type="EMBL" id="ABXJ01000055">
    <property type="protein sequence ID" value="EEA90927.1"/>
    <property type="molecule type" value="Genomic_DNA"/>
</dbReference>
<comment type="caution">
    <text evidence="2">The sequence shown here is derived from an EMBL/GenBank/DDBJ whole genome shotgun (WGS) entry which is preliminary data.</text>
</comment>
<reference evidence="2 3" key="1">
    <citation type="submission" date="2008-10" db="EMBL/GenBank/DDBJ databases">
        <title>Draft genome sequence of Collinsella stercoris (DSM 13279).</title>
        <authorList>
            <person name="Sudarsanam P."/>
            <person name="Ley R."/>
            <person name="Guruge J."/>
            <person name="Turnbaugh P.J."/>
            <person name="Mahowald M."/>
            <person name="Liep D."/>
            <person name="Gordon J."/>
        </authorList>
    </citation>
    <scope>NUCLEOTIDE SEQUENCE [LARGE SCALE GENOMIC DNA]</scope>
    <source>
        <strain evidence="2 3">DSM 13279</strain>
    </source>
</reference>
<dbReference type="AlphaFoldDB" id="B6GA72"/>
<organism evidence="2 3">
    <name type="scientific">Collinsella stercoris DSM 13279</name>
    <dbReference type="NCBI Taxonomy" id="445975"/>
    <lineage>
        <taxon>Bacteria</taxon>
        <taxon>Bacillati</taxon>
        <taxon>Actinomycetota</taxon>
        <taxon>Coriobacteriia</taxon>
        <taxon>Coriobacteriales</taxon>
        <taxon>Coriobacteriaceae</taxon>
        <taxon>Collinsella</taxon>
    </lineage>
</organism>
<evidence type="ECO:0000313" key="3">
    <source>
        <dbReference type="Proteomes" id="UP000003560"/>
    </source>
</evidence>
<feature type="region of interest" description="Disordered" evidence="1">
    <location>
        <begin position="40"/>
        <end position="59"/>
    </location>
</feature>
<protein>
    <submittedName>
        <fullName evidence="2">Uncharacterized protein</fullName>
    </submittedName>
</protein>